<comment type="caution">
    <text evidence="2">The sequence shown here is derived from an EMBL/GenBank/DDBJ whole genome shotgun (WGS) entry which is preliminary data.</text>
</comment>
<evidence type="ECO:0000313" key="2">
    <source>
        <dbReference type="EMBL" id="OLF50361.1"/>
    </source>
</evidence>
<keyword evidence="3" id="KW-1185">Reference proteome</keyword>
<accession>A0A1Q8EEY5</accession>
<gene>
    <name evidence="2" type="ORF">BU200_02445</name>
</gene>
<reference evidence="3" key="1">
    <citation type="submission" date="2016-12" db="EMBL/GenBank/DDBJ databases">
        <authorList>
            <person name="Gulvik C.A."/>
        </authorList>
    </citation>
    <scope>NUCLEOTIDE SEQUENCE [LARGE SCALE GENOMIC DNA]</scope>
    <source>
        <strain evidence="3">ATCC 51725</strain>
    </source>
</reference>
<feature type="transmembrane region" description="Helical" evidence="1">
    <location>
        <begin position="37"/>
        <end position="58"/>
    </location>
</feature>
<evidence type="ECO:0000313" key="3">
    <source>
        <dbReference type="Proteomes" id="UP000186437"/>
    </source>
</evidence>
<organism evidence="2 3">
    <name type="scientific">Streptococcus acidominimus</name>
    <dbReference type="NCBI Taxonomy" id="1326"/>
    <lineage>
        <taxon>Bacteria</taxon>
        <taxon>Bacillati</taxon>
        <taxon>Bacillota</taxon>
        <taxon>Bacilli</taxon>
        <taxon>Lactobacillales</taxon>
        <taxon>Streptococcaceae</taxon>
        <taxon>Streptococcus</taxon>
    </lineage>
</organism>
<dbReference type="Proteomes" id="UP000186437">
    <property type="component" value="Unassembled WGS sequence"/>
</dbReference>
<proteinExistence type="predicted"/>
<dbReference type="RefSeq" id="WP_075098655.1">
    <property type="nucleotide sequence ID" value="NZ_MSJL01000007.1"/>
</dbReference>
<name>A0A1Q8EEY5_STRAI</name>
<dbReference type="AlphaFoldDB" id="A0A1Q8EEY5"/>
<dbReference type="EMBL" id="MSJL01000007">
    <property type="protein sequence ID" value="OLF50361.1"/>
    <property type="molecule type" value="Genomic_DNA"/>
</dbReference>
<protein>
    <submittedName>
        <fullName evidence="2">Uncharacterized protein</fullName>
    </submittedName>
</protein>
<evidence type="ECO:0000256" key="1">
    <source>
        <dbReference type="SAM" id="Phobius"/>
    </source>
</evidence>
<keyword evidence="1" id="KW-0472">Membrane</keyword>
<keyword evidence="1" id="KW-0812">Transmembrane</keyword>
<sequence>MRNSPDYQKGKKDIQKFREAKTEINRRGLNLNINKDLVVAAGIVVALVGVAYLAPAFLPGFLALV</sequence>
<keyword evidence="1" id="KW-1133">Transmembrane helix</keyword>